<keyword evidence="2 4" id="KW-0802">TPR repeat</keyword>
<dbReference type="PANTHER" id="PTHR44943">
    <property type="entry name" value="CELLULOSE SYNTHASE OPERON PROTEIN C"/>
    <property type="match status" value="1"/>
</dbReference>
<dbReference type="Pfam" id="PF13431">
    <property type="entry name" value="TPR_17"/>
    <property type="match status" value="1"/>
</dbReference>
<dbReference type="EMBL" id="CP092109">
    <property type="protein sequence ID" value="UWZ78694.1"/>
    <property type="molecule type" value="Genomic_DNA"/>
</dbReference>
<dbReference type="PROSITE" id="PS50293">
    <property type="entry name" value="TPR_REGION"/>
    <property type="match status" value="1"/>
</dbReference>
<dbReference type="Gene3D" id="1.25.40.10">
    <property type="entry name" value="Tetratricopeptide repeat domain"/>
    <property type="match status" value="1"/>
</dbReference>
<dbReference type="PANTHER" id="PTHR44943:SF9">
    <property type="entry name" value="TPR-REPEAT-CONTAINING PROTEIN"/>
    <property type="match status" value="1"/>
</dbReference>
<dbReference type="InterPro" id="IPR051685">
    <property type="entry name" value="Ycf3/AcsC/BcsC/TPR_MFPF"/>
</dbReference>
<feature type="repeat" description="TPR" evidence="4">
    <location>
        <begin position="100"/>
        <end position="133"/>
    </location>
</feature>
<accession>A0ABY5ZLU0</accession>
<evidence type="ECO:0000256" key="1">
    <source>
        <dbReference type="ARBA" id="ARBA00022737"/>
    </source>
</evidence>
<evidence type="ECO:0000313" key="5">
    <source>
        <dbReference type="EMBL" id="UWZ78694.1"/>
    </source>
</evidence>
<gene>
    <name evidence="5" type="ORF">L9S41_13545</name>
</gene>
<keyword evidence="3" id="KW-0793">Thylakoid</keyword>
<evidence type="ECO:0000256" key="4">
    <source>
        <dbReference type="PROSITE-ProRule" id="PRU00339"/>
    </source>
</evidence>
<proteinExistence type="predicted"/>
<dbReference type="Pfam" id="PF00515">
    <property type="entry name" value="TPR_1"/>
    <property type="match status" value="1"/>
</dbReference>
<sequence>MKKETWILAGAALVIGVLLGVIIANTGGKESAPARTATPPASAPNVMLQQNIQMLEEIVRKEPGNRSAWVQLGHNYFDSNQPMKAIEAYNKALEMDPNDPDVITNQGVMFRRVGWYDRAIENFRKANEMNPFHPQSLYNLGVVYRYDLQDLDKAHQAWSRYVELHPSGQGVEQLRAELRAIEALRQ</sequence>
<organism evidence="5 6">
    <name type="scientific">Geoalkalibacter halelectricus</name>
    <dbReference type="NCBI Taxonomy" id="2847045"/>
    <lineage>
        <taxon>Bacteria</taxon>
        <taxon>Pseudomonadati</taxon>
        <taxon>Thermodesulfobacteriota</taxon>
        <taxon>Desulfuromonadia</taxon>
        <taxon>Desulfuromonadales</taxon>
        <taxon>Geoalkalibacteraceae</taxon>
        <taxon>Geoalkalibacter</taxon>
    </lineage>
</organism>
<reference evidence="5" key="1">
    <citation type="journal article" date="2022" name="Environ. Microbiol.">
        <title>Geoalkalibacter halelectricus SAP #1 sp. nov. possessing extracellular electron transfer and mineral#reducing capabilities from a haloalkaline environment.</title>
        <authorList>
            <person name="Yadav S."/>
            <person name="Singh R."/>
            <person name="Sundharam S.S."/>
            <person name="Chaudhary S."/>
            <person name="Krishnamurthi S."/>
            <person name="Patil S.A."/>
        </authorList>
    </citation>
    <scope>NUCLEOTIDE SEQUENCE</scope>
    <source>
        <strain evidence="5">SAP-1</strain>
    </source>
</reference>
<dbReference type="SUPFAM" id="SSF48452">
    <property type="entry name" value="TPR-like"/>
    <property type="match status" value="1"/>
</dbReference>
<feature type="repeat" description="TPR" evidence="4">
    <location>
        <begin position="66"/>
        <end position="99"/>
    </location>
</feature>
<keyword evidence="1" id="KW-0677">Repeat</keyword>
<evidence type="ECO:0000256" key="2">
    <source>
        <dbReference type="ARBA" id="ARBA00022803"/>
    </source>
</evidence>
<dbReference type="InterPro" id="IPR011990">
    <property type="entry name" value="TPR-like_helical_dom_sf"/>
</dbReference>
<protein>
    <submittedName>
        <fullName evidence="5">Tetratricopeptide repeat protein</fullName>
    </submittedName>
</protein>
<dbReference type="RefSeq" id="WP_260747052.1">
    <property type="nucleotide sequence ID" value="NZ_CP092109.1"/>
</dbReference>
<dbReference type="SMART" id="SM00028">
    <property type="entry name" value="TPR"/>
    <property type="match status" value="3"/>
</dbReference>
<dbReference type="Proteomes" id="UP001060414">
    <property type="component" value="Chromosome"/>
</dbReference>
<dbReference type="InterPro" id="IPR019734">
    <property type="entry name" value="TPR_rpt"/>
</dbReference>
<keyword evidence="6" id="KW-1185">Reference proteome</keyword>
<evidence type="ECO:0000256" key="3">
    <source>
        <dbReference type="ARBA" id="ARBA00023078"/>
    </source>
</evidence>
<name>A0ABY5ZLU0_9BACT</name>
<dbReference type="PROSITE" id="PS50005">
    <property type="entry name" value="TPR"/>
    <property type="match status" value="2"/>
</dbReference>
<evidence type="ECO:0000313" key="6">
    <source>
        <dbReference type="Proteomes" id="UP001060414"/>
    </source>
</evidence>